<dbReference type="STRING" id="1227492.C482_12984"/>
<name>M0AJG8_9EURY</name>
<reference evidence="1 2" key="1">
    <citation type="journal article" date="2014" name="PLoS Genet.">
        <title>Phylogenetically driven sequencing of extremely halophilic archaea reveals strategies for static and dynamic osmo-response.</title>
        <authorList>
            <person name="Becker E.A."/>
            <person name="Seitzer P.M."/>
            <person name="Tritt A."/>
            <person name="Larsen D."/>
            <person name="Krusor M."/>
            <person name="Yao A.I."/>
            <person name="Wu D."/>
            <person name="Madern D."/>
            <person name="Eisen J.A."/>
            <person name="Darling A.E."/>
            <person name="Facciotti M.T."/>
        </authorList>
    </citation>
    <scope>NUCLEOTIDE SEQUENCE [LARGE SCALE GENOMIC DNA]</scope>
    <source>
        <strain evidence="1 2">JCM 10990</strain>
    </source>
</reference>
<dbReference type="Proteomes" id="UP000011693">
    <property type="component" value="Unassembled WGS sequence"/>
</dbReference>
<evidence type="ECO:0000313" key="1">
    <source>
        <dbReference type="EMBL" id="ELY97538.1"/>
    </source>
</evidence>
<dbReference type="AlphaFoldDB" id="M0AJG8"/>
<dbReference type="PATRIC" id="fig|1227492.4.peg.2566"/>
<gene>
    <name evidence="1" type="ORF">C482_12984</name>
</gene>
<proteinExistence type="predicted"/>
<evidence type="ECO:0000313" key="2">
    <source>
        <dbReference type="Proteomes" id="UP000011693"/>
    </source>
</evidence>
<comment type="caution">
    <text evidence="1">The sequence shown here is derived from an EMBL/GenBank/DDBJ whole genome shotgun (WGS) entry which is preliminary data.</text>
</comment>
<sequence>MSRLVENSECERCGESVDGLRRLCDDCTRDVRNAREGPL</sequence>
<protein>
    <submittedName>
        <fullName evidence="1">Uncharacterized protein</fullName>
    </submittedName>
</protein>
<keyword evidence="2" id="KW-1185">Reference proteome</keyword>
<accession>M0AJG8</accession>
<dbReference type="EMBL" id="AOIN01000067">
    <property type="protein sequence ID" value="ELY97538.1"/>
    <property type="molecule type" value="Genomic_DNA"/>
</dbReference>
<organism evidence="1 2">
    <name type="scientific">Natrialba chahannaoensis JCM 10990</name>
    <dbReference type="NCBI Taxonomy" id="1227492"/>
    <lineage>
        <taxon>Archaea</taxon>
        <taxon>Methanobacteriati</taxon>
        <taxon>Methanobacteriota</taxon>
        <taxon>Stenosarchaea group</taxon>
        <taxon>Halobacteria</taxon>
        <taxon>Halobacteriales</taxon>
        <taxon>Natrialbaceae</taxon>
        <taxon>Natrialba</taxon>
    </lineage>
</organism>